<dbReference type="SUPFAM" id="SSF56235">
    <property type="entry name" value="N-terminal nucleophile aminohydrolases (Ntn hydrolases)"/>
    <property type="match status" value="1"/>
</dbReference>
<name>A0A937X6V5_UNCEI</name>
<dbReference type="InterPro" id="IPR000836">
    <property type="entry name" value="PRTase_dom"/>
</dbReference>
<proteinExistence type="inferred from homology"/>
<sequence length="510" mass="56479">MGEACFHDECAVMAIALPPGTATAAQLCYDGLRQQQHRGQDGAGMVIRNDHRAILHKRRGLVSEVFNSHWVRHRADLAIGHNRYATHGTPSEANLQPHRAVCRGGRLFLASNGDITNFASLRRRLKGQGVAFRSNNDGELLAWLVAKAYDRTRSMPAALAALHGQVQGAYSAVLLFQDRVFVVRDPLGFRPLSLASIPGGGIAAASETVAFDILHADPGSYREVPAGAILELHRGRCAVHAPGGPMRAGCSFELIYFSRPDSLVFGLPDSLIRRRLGWNVARESRFRRKRGVIVTAVPDSSNEIAAGVAEELGLPFVRGLIRSHTARRTFIEKEQRIRDEGVKYKLNPNRYWLDGMTVLLVDDSIVRGTNIGKIVRMLKRIGAAETHILIGSPRIFWPCYMGIATPTREELIANRMSLRELADFADADSVFHLSLEGLRRALGPVTAEERRRHPGTLGLLYSAPRDSYRGRVLARLEDADPDRYCYACFSGRYPVPVPRPARRRPGPRKA</sequence>
<feature type="binding site" evidence="10">
    <location>
        <position position="363"/>
    </location>
    <ligand>
        <name>Mg(2+)</name>
        <dbReference type="ChEBI" id="CHEBI:18420"/>
    </ligand>
</feature>
<dbReference type="Proteomes" id="UP000748308">
    <property type="component" value="Unassembled WGS sequence"/>
</dbReference>
<feature type="binding site" evidence="11">
    <location>
        <position position="399"/>
    </location>
    <ligand>
        <name>[4Fe-4S] cluster</name>
        <dbReference type="ChEBI" id="CHEBI:49883"/>
    </ligand>
</feature>
<comment type="cofactor">
    <cofactor evidence="11">
        <name>[4Fe-4S] cluster</name>
        <dbReference type="ChEBI" id="CHEBI:49883"/>
    </cofactor>
    <text evidence="11">Binds 1 [4Fe-4S] cluster per subunit.</text>
</comment>
<dbReference type="Gene3D" id="3.40.50.2020">
    <property type="match status" value="1"/>
</dbReference>
<feature type="binding site" evidence="11">
    <location>
        <position position="250"/>
    </location>
    <ligand>
        <name>[4Fe-4S] cluster</name>
        <dbReference type="ChEBI" id="CHEBI:49883"/>
    </ligand>
</feature>
<evidence type="ECO:0000313" key="14">
    <source>
        <dbReference type="Proteomes" id="UP000748308"/>
    </source>
</evidence>
<gene>
    <name evidence="13" type="ORF">FJY75_02810</name>
</gene>
<evidence type="ECO:0000313" key="13">
    <source>
        <dbReference type="EMBL" id="MBM3316761.1"/>
    </source>
</evidence>
<keyword evidence="6 8" id="KW-0658">Purine biosynthesis</keyword>
<evidence type="ECO:0000256" key="2">
    <source>
        <dbReference type="ARBA" id="ARBA00010138"/>
    </source>
</evidence>
<dbReference type="InterPro" id="IPR017932">
    <property type="entry name" value="GATase_2_dom"/>
</dbReference>
<feature type="domain" description="Glutamine amidotransferase type-2" evidence="12">
    <location>
        <begin position="10"/>
        <end position="235"/>
    </location>
</feature>
<evidence type="ECO:0000256" key="8">
    <source>
        <dbReference type="PIRNR" id="PIRNR000485"/>
    </source>
</evidence>
<keyword evidence="7" id="KW-0315">Glutamine amidotransferase</keyword>
<keyword evidence="10" id="KW-0460">Magnesium</keyword>
<evidence type="ECO:0000256" key="3">
    <source>
        <dbReference type="ARBA" id="ARBA00011941"/>
    </source>
</evidence>
<dbReference type="GO" id="GO:0046872">
    <property type="term" value="F:metal ion binding"/>
    <property type="evidence" value="ECO:0007669"/>
    <property type="project" value="UniProtKB-KW"/>
</dbReference>
<organism evidence="13 14">
    <name type="scientific">Eiseniibacteriota bacterium</name>
    <dbReference type="NCBI Taxonomy" id="2212470"/>
    <lineage>
        <taxon>Bacteria</taxon>
        <taxon>Candidatus Eiseniibacteriota</taxon>
    </lineage>
</organism>
<dbReference type="GO" id="GO:0006164">
    <property type="term" value="P:purine nucleotide biosynthetic process"/>
    <property type="evidence" value="ECO:0007669"/>
    <property type="project" value="UniProtKB-KW"/>
</dbReference>
<dbReference type="GO" id="GO:0051536">
    <property type="term" value="F:iron-sulfur cluster binding"/>
    <property type="evidence" value="ECO:0007669"/>
    <property type="project" value="UniProtKB-KW"/>
</dbReference>
<dbReference type="EC" id="2.4.2.14" evidence="3 8"/>
<dbReference type="PIRSF" id="PIRSF000485">
    <property type="entry name" value="Amd_phspho_trans"/>
    <property type="match status" value="1"/>
</dbReference>
<evidence type="ECO:0000256" key="9">
    <source>
        <dbReference type="PIRSR" id="PIRSR000485-1"/>
    </source>
</evidence>
<dbReference type="SUPFAM" id="SSF53271">
    <property type="entry name" value="PRTase-like"/>
    <property type="match status" value="1"/>
</dbReference>
<dbReference type="GO" id="GO:0009113">
    <property type="term" value="P:purine nucleobase biosynthetic process"/>
    <property type="evidence" value="ECO:0007669"/>
    <property type="project" value="InterPro"/>
</dbReference>
<evidence type="ECO:0000256" key="5">
    <source>
        <dbReference type="ARBA" id="ARBA00022679"/>
    </source>
</evidence>
<dbReference type="Pfam" id="PF13522">
    <property type="entry name" value="GATase_6"/>
    <property type="match status" value="1"/>
</dbReference>
<evidence type="ECO:0000256" key="7">
    <source>
        <dbReference type="ARBA" id="ARBA00022962"/>
    </source>
</evidence>
<dbReference type="AlphaFoldDB" id="A0A937X6V5"/>
<reference evidence="13" key="1">
    <citation type="submission" date="2019-03" db="EMBL/GenBank/DDBJ databases">
        <title>Lake Tanganyika Metagenome-Assembled Genomes (MAGs).</title>
        <authorList>
            <person name="Tran P."/>
        </authorList>
    </citation>
    <scope>NUCLEOTIDE SEQUENCE</scope>
    <source>
        <strain evidence="13">M_DeepCast_400m_m2_100</strain>
    </source>
</reference>
<comment type="pathway">
    <text evidence="1 8">Purine metabolism; IMP biosynthesis via de novo pathway; N(1)-(5-phospho-D-ribosyl)glycinamide from 5-phospho-alpha-D-ribose 1-diphosphate: step 1/2.</text>
</comment>
<dbReference type="InterPro" id="IPR005854">
    <property type="entry name" value="PurF"/>
</dbReference>
<comment type="cofactor">
    <cofactor evidence="10">
        <name>Mg(2+)</name>
        <dbReference type="ChEBI" id="CHEBI:18420"/>
    </cofactor>
    <text evidence="10">Binds 1 Mg(2+) ion per subunit.</text>
</comment>
<evidence type="ECO:0000256" key="6">
    <source>
        <dbReference type="ARBA" id="ARBA00022755"/>
    </source>
</evidence>
<evidence type="ECO:0000256" key="10">
    <source>
        <dbReference type="PIRSR" id="PIRSR000485-2"/>
    </source>
</evidence>
<feature type="binding site" evidence="11">
    <location>
        <position position="488"/>
    </location>
    <ligand>
        <name>[4Fe-4S] cluster</name>
        <dbReference type="ChEBI" id="CHEBI:49883"/>
    </ligand>
</feature>
<evidence type="ECO:0000256" key="1">
    <source>
        <dbReference type="ARBA" id="ARBA00005209"/>
    </source>
</evidence>
<dbReference type="InterPro" id="IPR029055">
    <property type="entry name" value="Ntn_hydrolases_N"/>
</dbReference>
<comment type="caution">
    <text evidence="13">The sequence shown here is derived from an EMBL/GenBank/DDBJ whole genome shotgun (WGS) entry which is preliminary data.</text>
</comment>
<keyword evidence="5 8" id="KW-0808">Transferase</keyword>
<feature type="binding site" evidence="10">
    <location>
        <position position="300"/>
    </location>
    <ligand>
        <name>Mg(2+)</name>
        <dbReference type="ChEBI" id="CHEBI:18420"/>
    </ligand>
</feature>
<accession>A0A937X6V5</accession>
<dbReference type="CDD" id="cd06223">
    <property type="entry name" value="PRTases_typeI"/>
    <property type="match status" value="1"/>
</dbReference>
<evidence type="ECO:0000256" key="4">
    <source>
        <dbReference type="ARBA" id="ARBA00022676"/>
    </source>
</evidence>
<dbReference type="EMBL" id="VGIY01000039">
    <property type="protein sequence ID" value="MBM3316761.1"/>
    <property type="molecule type" value="Genomic_DNA"/>
</dbReference>
<feature type="binding site" evidence="11">
    <location>
        <position position="485"/>
    </location>
    <ligand>
        <name>[4Fe-4S] cluster</name>
        <dbReference type="ChEBI" id="CHEBI:49883"/>
    </ligand>
</feature>
<protein>
    <recommendedName>
        <fullName evidence="3 8">Amidophosphoribosyltransferase</fullName>
        <shortName evidence="8">ATase</shortName>
        <ecNumber evidence="3 8">2.4.2.14</ecNumber>
    </recommendedName>
    <alternativeName>
        <fullName evidence="8">Glutamine phosphoribosylpyrophosphate amidotransferase</fullName>
    </alternativeName>
</protein>
<dbReference type="PANTHER" id="PTHR11907">
    <property type="entry name" value="AMIDOPHOSPHORIBOSYLTRANSFERASE"/>
    <property type="match status" value="1"/>
</dbReference>
<comment type="similarity">
    <text evidence="2 8">In the C-terminal section; belongs to the purine/pyrimidine phosphoribosyltransferase family.</text>
</comment>
<keyword evidence="10" id="KW-0479">Metal-binding</keyword>
<dbReference type="Gene3D" id="3.60.20.10">
    <property type="entry name" value="Glutamine Phosphoribosylpyrophosphate, subunit 1, domain 1"/>
    <property type="match status" value="1"/>
</dbReference>
<dbReference type="InterPro" id="IPR029057">
    <property type="entry name" value="PRTase-like"/>
</dbReference>
<evidence type="ECO:0000256" key="11">
    <source>
        <dbReference type="PIRSR" id="PIRSR000485-3"/>
    </source>
</evidence>
<keyword evidence="11" id="KW-0408">Iron</keyword>
<comment type="catalytic activity">
    <reaction evidence="8">
        <text>5-phospho-beta-D-ribosylamine + L-glutamate + diphosphate = 5-phospho-alpha-D-ribose 1-diphosphate + L-glutamine + H2O</text>
        <dbReference type="Rhea" id="RHEA:14905"/>
        <dbReference type="ChEBI" id="CHEBI:15377"/>
        <dbReference type="ChEBI" id="CHEBI:29985"/>
        <dbReference type="ChEBI" id="CHEBI:33019"/>
        <dbReference type="ChEBI" id="CHEBI:58017"/>
        <dbReference type="ChEBI" id="CHEBI:58359"/>
        <dbReference type="ChEBI" id="CHEBI:58681"/>
        <dbReference type="EC" id="2.4.2.14"/>
    </reaction>
</comment>
<evidence type="ECO:0000259" key="12">
    <source>
        <dbReference type="PROSITE" id="PS51278"/>
    </source>
</evidence>
<keyword evidence="11" id="KW-0411">Iron-sulfur</keyword>
<dbReference type="PROSITE" id="PS51278">
    <property type="entry name" value="GATASE_TYPE_2"/>
    <property type="match status" value="1"/>
</dbReference>
<keyword evidence="4 8" id="KW-0328">Glycosyltransferase</keyword>
<feature type="active site" description="Nucleophile" evidence="9">
    <location>
        <position position="10"/>
    </location>
</feature>
<dbReference type="GO" id="GO:0004044">
    <property type="term" value="F:amidophosphoribosyltransferase activity"/>
    <property type="evidence" value="ECO:0007669"/>
    <property type="project" value="UniProtKB-EC"/>
</dbReference>
<feature type="binding site" evidence="10">
    <location>
        <position position="362"/>
    </location>
    <ligand>
        <name>Mg(2+)</name>
        <dbReference type="ChEBI" id="CHEBI:18420"/>
    </ligand>
</feature>